<reference evidence="7 8" key="1">
    <citation type="submission" date="2016-08" db="EMBL/GenBank/DDBJ databases">
        <title>Evolution of the type three secretion system and type three effector repertoires in Xanthomonas.</title>
        <authorList>
            <person name="Merda D."/>
            <person name="Briand M."/>
            <person name="Bosis E."/>
            <person name="Rousseau C."/>
            <person name="Portier P."/>
            <person name="Jacques M.-A."/>
            <person name="Fischer-Le Saux M."/>
        </authorList>
    </citation>
    <scope>NUCLEOTIDE SEQUENCE [LARGE SCALE GENOMIC DNA]</scope>
    <source>
        <strain evidence="7 8">CFBP 7645</strain>
    </source>
</reference>
<feature type="region of interest" description="Disordered" evidence="5">
    <location>
        <begin position="381"/>
        <end position="467"/>
    </location>
</feature>
<feature type="compositionally biased region" description="Low complexity" evidence="5">
    <location>
        <begin position="437"/>
        <end position="447"/>
    </location>
</feature>
<dbReference type="InterPro" id="IPR014150">
    <property type="entry name" value="Conjugal_tfr_TrbL"/>
</dbReference>
<evidence type="ECO:0000313" key="8">
    <source>
        <dbReference type="Proteomes" id="UP000239204"/>
    </source>
</evidence>
<feature type="transmembrane region" description="Helical" evidence="6">
    <location>
        <begin position="146"/>
        <end position="169"/>
    </location>
</feature>
<dbReference type="GO" id="GO:0016020">
    <property type="term" value="C:membrane"/>
    <property type="evidence" value="ECO:0007669"/>
    <property type="project" value="UniProtKB-SubCell"/>
</dbReference>
<evidence type="ECO:0000256" key="1">
    <source>
        <dbReference type="ARBA" id="ARBA00004141"/>
    </source>
</evidence>
<organism evidence="7 8">
    <name type="scientific">Xanthomonas arboricola</name>
    <dbReference type="NCBI Taxonomy" id="56448"/>
    <lineage>
        <taxon>Bacteria</taxon>
        <taxon>Pseudomonadati</taxon>
        <taxon>Pseudomonadota</taxon>
        <taxon>Gammaproteobacteria</taxon>
        <taxon>Lysobacterales</taxon>
        <taxon>Lysobacteraceae</taxon>
        <taxon>Xanthomonas</taxon>
    </lineage>
</organism>
<feature type="transmembrane region" description="Helical" evidence="6">
    <location>
        <begin position="68"/>
        <end position="89"/>
    </location>
</feature>
<accession>A0A2S6YWT6</accession>
<feature type="transmembrane region" description="Helical" evidence="6">
    <location>
        <begin position="240"/>
        <end position="261"/>
    </location>
</feature>
<evidence type="ECO:0000256" key="2">
    <source>
        <dbReference type="ARBA" id="ARBA00022692"/>
    </source>
</evidence>
<feature type="transmembrane region" description="Helical" evidence="6">
    <location>
        <begin position="209"/>
        <end position="228"/>
    </location>
</feature>
<feature type="compositionally biased region" description="Gly residues" evidence="5">
    <location>
        <begin position="390"/>
        <end position="402"/>
    </location>
</feature>
<evidence type="ECO:0000256" key="6">
    <source>
        <dbReference type="SAM" id="Phobius"/>
    </source>
</evidence>
<name>A0A2S6YWT6_9XANT</name>
<dbReference type="EMBL" id="MIGY01000001">
    <property type="protein sequence ID" value="PPU08852.1"/>
    <property type="molecule type" value="Genomic_DNA"/>
</dbReference>
<dbReference type="RefSeq" id="WP_047127343.1">
    <property type="nucleotide sequence ID" value="NZ_JACICW010000005.1"/>
</dbReference>
<keyword evidence="4 6" id="KW-0472">Membrane</keyword>
<dbReference type="InterPro" id="IPR007688">
    <property type="entry name" value="Conjugal_tfr_TrbL/VirB6"/>
</dbReference>
<evidence type="ECO:0000313" key="7">
    <source>
        <dbReference type="EMBL" id="PPU08852.1"/>
    </source>
</evidence>
<evidence type="ECO:0000256" key="4">
    <source>
        <dbReference type="ARBA" id="ARBA00023136"/>
    </source>
</evidence>
<dbReference type="Pfam" id="PF04610">
    <property type="entry name" value="TrbL"/>
    <property type="match status" value="1"/>
</dbReference>
<evidence type="ECO:0000256" key="3">
    <source>
        <dbReference type="ARBA" id="ARBA00022989"/>
    </source>
</evidence>
<comment type="caution">
    <text evidence="7">The sequence shown here is derived from an EMBL/GenBank/DDBJ whole genome shotgun (WGS) entry which is preliminary data.</text>
</comment>
<sequence>MNDVTIIDRFLDTFSRYIDSGFGLLQGEVAFLTATLIVIDMTIAGLYWAMSHATGQGEDVIAKLLRKVLYVGAFAYIIGNFNWLASIVFRSFAGLGITATGSAITMENFLQPGRLAKTGIDAGAPILEQIGDMAGFPEVFVNLDPIVVMFLAWLVVILCFFVLAVQLFITLIEFKLTTLAGFVLVPFALWNKTSFLAEKVLGNVVSSGIKVLVLAVIVGIGSGLFAEFQVHPDEPSIDHALVVMLASLALLALGIFGPGIATGLVSGAPQLGAGAMAGAAVGAVGTGVAIGAAATGVGGAVMAGARMAPAAAKLAGSGARAAASTAGSARSAFQAGSAAAGGGAKGAMAGLGNVAKTGAQAAGRRAASGASAAGQKMAGPFRAGWNGSSGDSGTGAASGGAAAGAATAGPSAADGAASSQKQEQPAWAKRMHRRQQATHAATTAAHTLRGGDGGGSGQGPSLRDSDT</sequence>
<dbReference type="Proteomes" id="UP000239204">
    <property type="component" value="Unassembled WGS sequence"/>
</dbReference>
<evidence type="ECO:0000256" key="5">
    <source>
        <dbReference type="SAM" id="MobiDB-lite"/>
    </source>
</evidence>
<feature type="transmembrane region" description="Helical" evidence="6">
    <location>
        <begin position="273"/>
        <end position="297"/>
    </location>
</feature>
<feature type="transmembrane region" description="Helical" evidence="6">
    <location>
        <begin position="29"/>
        <end position="48"/>
    </location>
</feature>
<keyword evidence="3 6" id="KW-1133">Transmembrane helix</keyword>
<gene>
    <name evidence="7" type="primary">trbL</name>
    <name evidence="7" type="ORF">XarjCFBP7645_00425</name>
</gene>
<dbReference type="NCBIfam" id="NF010449">
    <property type="entry name" value="PRK13875.1"/>
    <property type="match status" value="1"/>
</dbReference>
<keyword evidence="2 6" id="KW-0812">Transmembrane</keyword>
<protein>
    <submittedName>
        <fullName evidence="7">P-type conjugative transfer protein TrbL</fullName>
    </submittedName>
</protein>
<dbReference type="GO" id="GO:0030255">
    <property type="term" value="P:protein secretion by the type IV secretion system"/>
    <property type="evidence" value="ECO:0007669"/>
    <property type="project" value="InterPro"/>
</dbReference>
<dbReference type="AlphaFoldDB" id="A0A2S6YWT6"/>
<feature type="compositionally biased region" description="Low complexity" evidence="5">
    <location>
        <begin position="403"/>
        <end position="419"/>
    </location>
</feature>
<dbReference type="NCBIfam" id="TIGR02783">
    <property type="entry name" value="TrbL_P"/>
    <property type="match status" value="1"/>
</dbReference>
<comment type="subcellular location">
    <subcellularLocation>
        <location evidence="1">Membrane</location>
        <topology evidence="1">Multi-pass membrane protein</topology>
    </subcellularLocation>
</comment>
<proteinExistence type="predicted"/>
<feature type="transmembrane region" description="Helical" evidence="6">
    <location>
        <begin position="176"/>
        <end position="197"/>
    </location>
</feature>